<proteinExistence type="inferred from homology"/>
<dbReference type="AlphaFoldDB" id="A0A250X4F8"/>
<dbReference type="InterPro" id="IPR011665">
    <property type="entry name" value="BRF1_TBP-bd_dom"/>
</dbReference>
<dbReference type="PANTHER" id="PTHR11618">
    <property type="entry name" value="TRANSCRIPTION INITIATION FACTOR IIB-RELATED"/>
    <property type="match status" value="1"/>
</dbReference>
<feature type="region of interest" description="Disordered" evidence="10">
    <location>
        <begin position="725"/>
        <end position="757"/>
    </location>
</feature>
<evidence type="ECO:0000256" key="8">
    <source>
        <dbReference type="ARBA" id="ARBA00023163"/>
    </source>
</evidence>
<evidence type="ECO:0000259" key="11">
    <source>
        <dbReference type="SMART" id="SM00385"/>
    </source>
</evidence>
<evidence type="ECO:0000256" key="4">
    <source>
        <dbReference type="ARBA" id="ARBA00022771"/>
    </source>
</evidence>
<dbReference type="Proteomes" id="UP000232323">
    <property type="component" value="Unassembled WGS sequence"/>
</dbReference>
<evidence type="ECO:0000256" key="5">
    <source>
        <dbReference type="ARBA" id="ARBA00022833"/>
    </source>
</evidence>
<dbReference type="FunFam" id="1.10.472.10:FF:000066">
    <property type="entry name" value="Transcription factor IIIB subunit"/>
    <property type="match status" value="1"/>
</dbReference>
<accession>A0A250X4F8</accession>
<dbReference type="GO" id="GO:0000995">
    <property type="term" value="F:RNA polymerase III general transcription initiation factor activity"/>
    <property type="evidence" value="ECO:0007669"/>
    <property type="project" value="TreeGrafter"/>
</dbReference>
<dbReference type="InterPro" id="IPR013150">
    <property type="entry name" value="TFIIB_cyclin"/>
</dbReference>
<keyword evidence="4" id="KW-0863">Zinc-finger</keyword>
<keyword evidence="3" id="KW-0479">Metal-binding</keyword>
<dbReference type="SMART" id="SM00385">
    <property type="entry name" value="CYCLIN"/>
    <property type="match status" value="2"/>
</dbReference>
<keyword evidence="13" id="KW-1185">Reference proteome</keyword>
<dbReference type="SUPFAM" id="SSF47954">
    <property type="entry name" value="Cyclin-like"/>
    <property type="match status" value="2"/>
</dbReference>
<dbReference type="GO" id="GO:0001006">
    <property type="term" value="F:RNA polymerase III type 3 promoter sequence-specific DNA binding"/>
    <property type="evidence" value="ECO:0007669"/>
    <property type="project" value="TreeGrafter"/>
</dbReference>
<feature type="region of interest" description="Disordered" evidence="10">
    <location>
        <begin position="369"/>
        <end position="394"/>
    </location>
</feature>
<feature type="domain" description="Cyclin-like" evidence="11">
    <location>
        <begin position="85"/>
        <end position="179"/>
    </location>
</feature>
<feature type="compositionally biased region" description="Basic residues" evidence="10">
    <location>
        <begin position="738"/>
        <end position="747"/>
    </location>
</feature>
<sequence length="956" mass="101599">MVYCTSCKEEVELEVDEANGFSCCAQCGRVHEDIAFSSDVLFQKGADGEGGMVGQIVGQTAGGLSRGAYGGEMEGHESSAARGYAELSAIAERFHMSYDIIDAAHRLYKLALQKGFTRGRRVNQASMSTHLIDSKLHVAATCLYIVCRQDRKPYMLIDFSDLLSVNVFTLGAVYLQLLRVFNLEDCPVFTKPIDPSLYLHRFTEKLKFGPEKSKEVGNTALHLVQSMKRDWMQTGRRPSGICGAALFIAAHIHGFERSKQDIISVVHIGWGTVEKRIREFASTATGELTWREFEELAKSLEPEHEGRLLALDEQHSQQVPALPGLEIEEEEAEEEVEEENSQPVMLALPSVPGEGEGALSAVNEVVSGGSQAEEGALVPQVKKKKRKHEDENTSGKFTSCEHVLAGSAPSFAHRMCRDCFMEYLRTSGGIYQGAANPPAFTNNLRRELREKLKSQAKPDASEENGFGDEPQGQEGSADDANLASIPDPEVAEMEAALHRPELAPITEALTAKQKGGPLSQRSGRTGRVRTVASLKAAAAAEAAAAASGAGTSGFLPQGSGSVQDEKIETGAASSLAEEGLQPAAKGSWSNVVADAPDQTAKRLTRKAAAEAAAAAVNLCPEHSPNIGAVGEENSREELGGQENNQGTGGSVMTVGVVDGGLGIATYDPNTLAIVAVEEEEEELSSLSGDEDLNSYIATNEEAELKCLLWTEMNKDWLEKQAAKEAAAAAAGERPQSERRRRATKKKVLPPADTATDAARNMLESKKLSNKINYNILANMFDAPSDMNQDPGQRPEYGGEEEEDQVATAAAGMDEGGYGSNMAVRGRGGRRVVGSGSGLSGEFGAEPATSVSAALQQRAQRKAADKEQSMNKYSHVLEKEAKRRGVVVGTSAVSQSPDLTVGGGEGPGGSGTLPTGSLGGLGGLSGGFLGSLTFASKQGSGLKATANRPRPSGLRDR</sequence>
<feature type="domain" description="Cyclin-like" evidence="11">
    <location>
        <begin position="197"/>
        <end position="282"/>
    </location>
</feature>
<evidence type="ECO:0000256" key="1">
    <source>
        <dbReference type="ARBA" id="ARBA00004123"/>
    </source>
</evidence>
<dbReference type="GO" id="GO:0008270">
    <property type="term" value="F:zinc ion binding"/>
    <property type="evidence" value="ECO:0007669"/>
    <property type="project" value="UniProtKB-KW"/>
</dbReference>
<comment type="similarity">
    <text evidence="2">Belongs to the TFIIB family.</text>
</comment>
<dbReference type="GO" id="GO:0000126">
    <property type="term" value="C:transcription factor TFIIIB complex"/>
    <property type="evidence" value="ECO:0007669"/>
    <property type="project" value="TreeGrafter"/>
</dbReference>
<comment type="subcellular location">
    <subcellularLocation>
        <location evidence="1">Nucleus</location>
    </subcellularLocation>
</comment>
<evidence type="ECO:0000256" key="9">
    <source>
        <dbReference type="ARBA" id="ARBA00023242"/>
    </source>
</evidence>
<feature type="region of interest" description="Disordered" evidence="10">
    <location>
        <begin position="937"/>
        <end position="956"/>
    </location>
</feature>
<dbReference type="PANTHER" id="PTHR11618:SF4">
    <property type="entry name" value="TRANSCRIPTION FACTOR IIIB 90 KDA SUBUNIT"/>
    <property type="match status" value="1"/>
</dbReference>
<name>A0A250X4F8_9CHLO</name>
<evidence type="ECO:0000256" key="3">
    <source>
        <dbReference type="ARBA" id="ARBA00022723"/>
    </source>
</evidence>
<dbReference type="CDD" id="cd20553">
    <property type="entry name" value="CYCLIN_TFIIIB90_rpt1"/>
    <property type="match status" value="1"/>
</dbReference>
<feature type="region of interest" description="Disordered" evidence="10">
    <location>
        <begin position="452"/>
        <end position="483"/>
    </location>
</feature>
<evidence type="ECO:0000313" key="12">
    <source>
        <dbReference type="EMBL" id="GAX77640.1"/>
    </source>
</evidence>
<dbReference type="PRINTS" id="PR00685">
    <property type="entry name" value="TIFACTORIIB"/>
</dbReference>
<reference evidence="12 13" key="1">
    <citation type="submission" date="2017-08" db="EMBL/GenBank/DDBJ databases">
        <title>Acidophilic green algal genome provides insights into adaptation to an acidic environment.</title>
        <authorList>
            <person name="Hirooka S."/>
            <person name="Hirose Y."/>
            <person name="Kanesaki Y."/>
            <person name="Higuchi S."/>
            <person name="Fujiwara T."/>
            <person name="Onuma R."/>
            <person name="Era A."/>
            <person name="Ohbayashi R."/>
            <person name="Uzuka A."/>
            <person name="Nozaki H."/>
            <person name="Yoshikawa H."/>
            <person name="Miyagishima S.Y."/>
        </authorList>
    </citation>
    <scope>NUCLEOTIDE SEQUENCE [LARGE SCALE GENOMIC DNA]</scope>
    <source>
        <strain evidence="12 13">NIES-2499</strain>
    </source>
</reference>
<feature type="region of interest" description="Disordered" evidence="10">
    <location>
        <begin position="781"/>
        <end position="803"/>
    </location>
</feature>
<keyword evidence="8" id="KW-0804">Transcription</keyword>
<feature type="compositionally biased region" description="Basic and acidic residues" evidence="10">
    <location>
        <begin position="861"/>
        <end position="882"/>
    </location>
</feature>
<dbReference type="STRING" id="1157962.A0A250X4F8"/>
<dbReference type="Pfam" id="PF00382">
    <property type="entry name" value="TFIIB"/>
    <property type="match status" value="2"/>
</dbReference>
<dbReference type="InterPro" id="IPR000812">
    <property type="entry name" value="TFIIB"/>
</dbReference>
<comment type="caution">
    <text evidence="12">The sequence shown here is derived from an EMBL/GenBank/DDBJ whole genome shotgun (WGS) entry which is preliminary data.</text>
</comment>
<dbReference type="InterPro" id="IPR013763">
    <property type="entry name" value="Cyclin-like_dom"/>
</dbReference>
<dbReference type="GO" id="GO:0005634">
    <property type="term" value="C:nucleus"/>
    <property type="evidence" value="ECO:0007669"/>
    <property type="project" value="UniProtKB-SubCell"/>
</dbReference>
<organism evidence="12 13">
    <name type="scientific">Chlamydomonas eustigma</name>
    <dbReference type="NCBI Taxonomy" id="1157962"/>
    <lineage>
        <taxon>Eukaryota</taxon>
        <taxon>Viridiplantae</taxon>
        <taxon>Chlorophyta</taxon>
        <taxon>core chlorophytes</taxon>
        <taxon>Chlorophyceae</taxon>
        <taxon>CS clade</taxon>
        <taxon>Chlamydomonadales</taxon>
        <taxon>Chlamydomonadaceae</taxon>
        <taxon>Chlamydomonas</taxon>
    </lineage>
</organism>
<dbReference type="Pfam" id="PF07741">
    <property type="entry name" value="BRF1"/>
    <property type="match status" value="1"/>
</dbReference>
<dbReference type="GO" id="GO:0070897">
    <property type="term" value="P:transcription preinitiation complex assembly"/>
    <property type="evidence" value="ECO:0007669"/>
    <property type="project" value="InterPro"/>
</dbReference>
<dbReference type="EMBL" id="BEGY01000026">
    <property type="protein sequence ID" value="GAX77640.1"/>
    <property type="molecule type" value="Genomic_DNA"/>
</dbReference>
<evidence type="ECO:0000256" key="10">
    <source>
        <dbReference type="SAM" id="MobiDB-lite"/>
    </source>
</evidence>
<dbReference type="GO" id="GO:0097550">
    <property type="term" value="C:transcription preinitiation complex"/>
    <property type="evidence" value="ECO:0007669"/>
    <property type="project" value="TreeGrafter"/>
</dbReference>
<evidence type="ECO:0000256" key="2">
    <source>
        <dbReference type="ARBA" id="ARBA00010857"/>
    </source>
</evidence>
<feature type="compositionally biased region" description="Gly residues" evidence="10">
    <location>
        <begin position="900"/>
        <end position="919"/>
    </location>
</feature>
<dbReference type="Gene3D" id="1.10.472.10">
    <property type="entry name" value="Cyclin-like"/>
    <property type="match status" value="2"/>
</dbReference>
<evidence type="ECO:0000313" key="13">
    <source>
        <dbReference type="Proteomes" id="UP000232323"/>
    </source>
</evidence>
<keyword evidence="5" id="KW-0862">Zinc</keyword>
<gene>
    <name evidence="12" type="ORF">CEUSTIGMA_g5083.t1</name>
</gene>
<feature type="region of interest" description="Disordered" evidence="10">
    <location>
        <begin position="831"/>
        <end position="919"/>
    </location>
</feature>
<dbReference type="CDD" id="cd20554">
    <property type="entry name" value="CYCLIN_TFIIIB90_rpt2"/>
    <property type="match status" value="1"/>
</dbReference>
<keyword evidence="7" id="KW-0010">Activator</keyword>
<protein>
    <recommendedName>
        <fullName evidence="11">Cyclin-like domain-containing protein</fullName>
    </recommendedName>
</protein>
<dbReference type="Gene3D" id="1.20.5.650">
    <property type="entry name" value="Single helix bin"/>
    <property type="match status" value="1"/>
</dbReference>
<dbReference type="InterPro" id="IPR036915">
    <property type="entry name" value="Cyclin-like_sf"/>
</dbReference>
<evidence type="ECO:0000256" key="7">
    <source>
        <dbReference type="ARBA" id="ARBA00023159"/>
    </source>
</evidence>
<dbReference type="OrthoDB" id="511529at2759"/>
<evidence type="ECO:0000256" key="6">
    <source>
        <dbReference type="ARBA" id="ARBA00023015"/>
    </source>
</evidence>
<keyword evidence="6" id="KW-0805">Transcription regulation</keyword>
<dbReference type="GO" id="GO:0017025">
    <property type="term" value="F:TBP-class protein binding"/>
    <property type="evidence" value="ECO:0007669"/>
    <property type="project" value="InterPro"/>
</dbReference>
<keyword evidence="9" id="KW-0539">Nucleus</keyword>